<reference evidence="5" key="2">
    <citation type="journal article" date="2019" name="Int. J. Syst. Evol. Microbiol.">
        <title>The Global Catalogue of Microorganisms (GCM) 10K type strain sequencing project: providing services to taxonomists for standard genome sequencing and annotation.</title>
        <authorList>
            <consortium name="The Broad Institute Genomics Platform"/>
            <consortium name="The Broad Institute Genome Sequencing Center for Infectious Disease"/>
            <person name="Wu L."/>
            <person name="Ma J."/>
        </authorList>
    </citation>
    <scope>NUCLEOTIDE SEQUENCE [LARGE SCALE GENOMIC DNA]</scope>
    <source>
        <strain evidence="5">CGMCC 1.18437</strain>
    </source>
</reference>
<proteinExistence type="predicted"/>
<dbReference type="CDD" id="cd00093">
    <property type="entry name" value="HTH_XRE"/>
    <property type="match status" value="1"/>
</dbReference>
<comment type="caution">
    <text evidence="3">The sequence shown here is derived from an EMBL/GenBank/DDBJ whole genome shotgun (WGS) entry which is preliminary data.</text>
</comment>
<dbReference type="GO" id="GO:0003677">
    <property type="term" value="F:DNA binding"/>
    <property type="evidence" value="ECO:0007669"/>
    <property type="project" value="InterPro"/>
</dbReference>
<reference evidence="2" key="1">
    <citation type="journal article" date="2014" name="Int. J. Syst. Evol. Microbiol.">
        <title>Complete genome of a new Firmicutes species belonging to the dominant human colonic microbiota ('Ruminococcus bicirculans') reveals two chromosomes and a selective capacity to utilize plant glucans.</title>
        <authorList>
            <consortium name="NISC Comparative Sequencing Program"/>
            <person name="Wegmann U."/>
            <person name="Louis P."/>
            <person name="Goesmann A."/>
            <person name="Henrissat B."/>
            <person name="Duncan S.H."/>
            <person name="Flint H.J."/>
        </authorList>
    </citation>
    <scope>NUCLEOTIDE SEQUENCE</scope>
    <source>
        <strain evidence="2">CGMCC 1.18437</strain>
    </source>
</reference>
<evidence type="ECO:0000313" key="4">
    <source>
        <dbReference type="Proteomes" id="UP000539473"/>
    </source>
</evidence>
<sequence>MSNPAPSIRQRLADNVRRLRQEREWSQEDLAAHASLHHNQISVIERARSGTGIDIVEKLALAFGVRAGELID</sequence>
<dbReference type="SMART" id="SM00530">
    <property type="entry name" value="HTH_XRE"/>
    <property type="match status" value="1"/>
</dbReference>
<dbReference type="Gene3D" id="1.10.260.40">
    <property type="entry name" value="lambda repressor-like DNA-binding domains"/>
    <property type="match status" value="1"/>
</dbReference>
<dbReference type="Proteomes" id="UP000619376">
    <property type="component" value="Unassembled WGS sequence"/>
</dbReference>
<evidence type="ECO:0000259" key="1">
    <source>
        <dbReference type="PROSITE" id="PS50943"/>
    </source>
</evidence>
<dbReference type="Pfam" id="PF01381">
    <property type="entry name" value="HTH_3"/>
    <property type="match status" value="1"/>
</dbReference>
<dbReference type="InterPro" id="IPR001387">
    <property type="entry name" value="Cro/C1-type_HTH"/>
</dbReference>
<evidence type="ECO:0000313" key="5">
    <source>
        <dbReference type="Proteomes" id="UP000619376"/>
    </source>
</evidence>
<dbReference type="AlphaFoldDB" id="A0A7W8KJF7"/>
<organism evidence="3 4">
    <name type="scientific">Deinococcus metalli</name>
    <dbReference type="NCBI Taxonomy" id="1141878"/>
    <lineage>
        <taxon>Bacteria</taxon>
        <taxon>Thermotogati</taxon>
        <taxon>Deinococcota</taxon>
        <taxon>Deinococci</taxon>
        <taxon>Deinococcales</taxon>
        <taxon>Deinococcaceae</taxon>
        <taxon>Deinococcus</taxon>
    </lineage>
</organism>
<evidence type="ECO:0000313" key="2">
    <source>
        <dbReference type="EMBL" id="GHF66014.1"/>
    </source>
</evidence>
<dbReference type="PROSITE" id="PS50943">
    <property type="entry name" value="HTH_CROC1"/>
    <property type="match status" value="1"/>
</dbReference>
<reference evidence="3 4" key="3">
    <citation type="submission" date="2020-08" db="EMBL/GenBank/DDBJ databases">
        <title>Genomic Encyclopedia of Type Strains, Phase IV (KMG-IV): sequencing the most valuable type-strain genomes for metagenomic binning, comparative biology and taxonomic classification.</title>
        <authorList>
            <person name="Goeker M."/>
        </authorList>
    </citation>
    <scope>NUCLEOTIDE SEQUENCE [LARGE SCALE GENOMIC DNA]</scope>
    <source>
        <strain evidence="3 4">DSM 27521</strain>
    </source>
</reference>
<accession>A0A7W8KJF7</accession>
<dbReference type="Proteomes" id="UP000539473">
    <property type="component" value="Unassembled WGS sequence"/>
</dbReference>
<dbReference type="RefSeq" id="WP_184116439.1">
    <property type="nucleotide sequence ID" value="NZ_BNAJ01000027.1"/>
</dbReference>
<reference evidence="2" key="4">
    <citation type="submission" date="2024-05" db="EMBL/GenBank/DDBJ databases">
        <authorList>
            <person name="Sun Q."/>
            <person name="Zhou Y."/>
        </authorList>
    </citation>
    <scope>NUCLEOTIDE SEQUENCE</scope>
    <source>
        <strain evidence="2">CGMCC 1.18437</strain>
    </source>
</reference>
<evidence type="ECO:0000313" key="3">
    <source>
        <dbReference type="EMBL" id="MBB5379262.1"/>
    </source>
</evidence>
<feature type="domain" description="HTH cro/C1-type" evidence="1">
    <location>
        <begin position="16"/>
        <end position="70"/>
    </location>
</feature>
<keyword evidence="5" id="KW-1185">Reference proteome</keyword>
<name>A0A7W8KJF7_9DEIO</name>
<gene>
    <name evidence="2" type="ORF">GCM10017781_47180</name>
    <name evidence="3" type="ORF">HNQ07_004777</name>
</gene>
<dbReference type="EMBL" id="JACHFK010000026">
    <property type="protein sequence ID" value="MBB5379262.1"/>
    <property type="molecule type" value="Genomic_DNA"/>
</dbReference>
<protein>
    <submittedName>
        <fullName evidence="3">Ribosome-binding protein aMBF1 (Putative translation factor)</fullName>
    </submittedName>
</protein>
<dbReference type="SUPFAM" id="SSF47413">
    <property type="entry name" value="lambda repressor-like DNA-binding domains"/>
    <property type="match status" value="1"/>
</dbReference>
<dbReference type="EMBL" id="BNAJ01000027">
    <property type="protein sequence ID" value="GHF66014.1"/>
    <property type="molecule type" value="Genomic_DNA"/>
</dbReference>
<dbReference type="InterPro" id="IPR010982">
    <property type="entry name" value="Lambda_DNA-bd_dom_sf"/>
</dbReference>